<feature type="region of interest" description="Disordered" evidence="1">
    <location>
        <begin position="1"/>
        <end position="24"/>
    </location>
</feature>
<sequence length="105" mass="13016">ASSPANPFSDVEPSEEEKRQIKERTNQNIQLLYQDAEELFRRRMQEVQSDKHRARLERDLKWEMRMIRSLGAEKYQLQLEFERQRRKWAMNQPIDEQWREILLRK</sequence>
<evidence type="ECO:0000313" key="3">
    <source>
        <dbReference type="Proteomes" id="UP000054549"/>
    </source>
</evidence>
<dbReference type="HOGENOM" id="CLU_2242828_0_0_1"/>
<reference evidence="2 3" key="1">
    <citation type="submission" date="2014-04" db="EMBL/GenBank/DDBJ databases">
        <title>Evolutionary Origins and Diversification of the Mycorrhizal Mutualists.</title>
        <authorList>
            <consortium name="DOE Joint Genome Institute"/>
            <consortium name="Mycorrhizal Genomics Consortium"/>
            <person name="Kohler A."/>
            <person name="Kuo A."/>
            <person name="Nagy L.G."/>
            <person name="Floudas D."/>
            <person name="Copeland A."/>
            <person name="Barry K.W."/>
            <person name="Cichocki N."/>
            <person name="Veneault-Fourrey C."/>
            <person name="LaButti K."/>
            <person name="Lindquist E.A."/>
            <person name="Lipzen A."/>
            <person name="Lundell T."/>
            <person name="Morin E."/>
            <person name="Murat C."/>
            <person name="Riley R."/>
            <person name="Ohm R."/>
            <person name="Sun H."/>
            <person name="Tunlid A."/>
            <person name="Henrissat B."/>
            <person name="Grigoriev I.V."/>
            <person name="Hibbett D.S."/>
            <person name="Martin F."/>
        </authorList>
    </citation>
    <scope>NUCLEOTIDE SEQUENCE [LARGE SCALE GENOMIC DNA]</scope>
    <source>
        <strain evidence="2 3">Koide BX008</strain>
    </source>
</reference>
<organism evidence="2 3">
    <name type="scientific">Amanita muscaria (strain Koide BX008)</name>
    <dbReference type="NCBI Taxonomy" id="946122"/>
    <lineage>
        <taxon>Eukaryota</taxon>
        <taxon>Fungi</taxon>
        <taxon>Dikarya</taxon>
        <taxon>Basidiomycota</taxon>
        <taxon>Agaricomycotina</taxon>
        <taxon>Agaricomycetes</taxon>
        <taxon>Agaricomycetidae</taxon>
        <taxon>Agaricales</taxon>
        <taxon>Pluteineae</taxon>
        <taxon>Amanitaceae</taxon>
        <taxon>Amanita</taxon>
    </lineage>
</organism>
<name>A0A0C2RWS2_AMAMK</name>
<dbReference type="OrthoDB" id="2723779at2759"/>
<protein>
    <submittedName>
        <fullName evidence="2">Uncharacterized protein</fullName>
    </submittedName>
</protein>
<accession>A0A0C2RWS2</accession>
<dbReference type="Proteomes" id="UP000054549">
    <property type="component" value="Unassembled WGS sequence"/>
</dbReference>
<dbReference type="InParanoid" id="A0A0C2RWS2"/>
<keyword evidence="3" id="KW-1185">Reference proteome</keyword>
<dbReference type="AlphaFoldDB" id="A0A0C2RWS2"/>
<evidence type="ECO:0000256" key="1">
    <source>
        <dbReference type="SAM" id="MobiDB-lite"/>
    </source>
</evidence>
<evidence type="ECO:0000313" key="2">
    <source>
        <dbReference type="EMBL" id="KIL54760.1"/>
    </source>
</evidence>
<feature type="non-terminal residue" evidence="2">
    <location>
        <position position="105"/>
    </location>
</feature>
<feature type="non-terminal residue" evidence="2">
    <location>
        <position position="1"/>
    </location>
</feature>
<gene>
    <name evidence="2" type="ORF">M378DRAFT_37047</name>
</gene>
<proteinExistence type="predicted"/>
<dbReference type="EMBL" id="KN818639">
    <property type="protein sequence ID" value="KIL54760.1"/>
    <property type="molecule type" value="Genomic_DNA"/>
</dbReference>